<protein>
    <submittedName>
        <fullName evidence="2">Uncharacterized protein</fullName>
    </submittedName>
</protein>
<gene>
    <name evidence="2" type="ORF">BLGHR1_10798</name>
</gene>
<name>A0A383UIF6_BLUHO</name>
<sequence length="249" mass="26889">MSTSLPPRGRRALSCGSSLSPSLYDIQHTLLLTTHQQRLLALSITKLHITAFSASPWAVHVKFTRSAVGHTERVADYFIGGQAQCACNRIFAYVPDKSSTAHRLLIDGLTSLWDASVVRGTDGATEWESTRLHTVLVLPGVVGAWNISPPLSLPAADCPSTQWPNEQHMAPCAHPNKSPERIATHGSASASSFSTQPCSSCVSSTSPTSHECPQPPHRRTPVNDSILASPYTTPDRASRLSRKAKFCRA</sequence>
<evidence type="ECO:0000313" key="3">
    <source>
        <dbReference type="Proteomes" id="UP000275772"/>
    </source>
</evidence>
<accession>A0A383UIF6</accession>
<dbReference type="Proteomes" id="UP000275772">
    <property type="component" value="Unassembled WGS sequence"/>
</dbReference>
<evidence type="ECO:0000313" key="2">
    <source>
        <dbReference type="EMBL" id="SZF00073.1"/>
    </source>
</evidence>
<dbReference type="AlphaFoldDB" id="A0A383UIF6"/>
<dbReference type="Gene3D" id="3.30.429.10">
    <property type="entry name" value="Macrophage Migration Inhibitory Factor"/>
    <property type="match status" value="1"/>
</dbReference>
<proteinExistence type="predicted"/>
<reference evidence="2 3" key="1">
    <citation type="submission" date="2017-11" db="EMBL/GenBank/DDBJ databases">
        <authorList>
            <person name="Kracher B."/>
        </authorList>
    </citation>
    <scope>NUCLEOTIDE SEQUENCE [LARGE SCALE GENOMIC DNA]</scope>
    <source>
        <strain evidence="2 3">RACE1</strain>
    </source>
</reference>
<dbReference type="EMBL" id="UNSH01000007">
    <property type="protein sequence ID" value="SZF00073.1"/>
    <property type="molecule type" value="Genomic_DNA"/>
</dbReference>
<feature type="compositionally biased region" description="Low complexity" evidence="1">
    <location>
        <begin position="187"/>
        <end position="209"/>
    </location>
</feature>
<feature type="region of interest" description="Disordered" evidence="1">
    <location>
        <begin position="167"/>
        <end position="235"/>
    </location>
</feature>
<dbReference type="VEuPathDB" id="FungiDB:BLGHR1_10798"/>
<organism evidence="2 3">
    <name type="scientific">Blumeria hordei</name>
    <name type="common">Barley powdery mildew</name>
    <name type="synonym">Blumeria graminis f. sp. hordei</name>
    <dbReference type="NCBI Taxonomy" id="2867405"/>
    <lineage>
        <taxon>Eukaryota</taxon>
        <taxon>Fungi</taxon>
        <taxon>Dikarya</taxon>
        <taxon>Ascomycota</taxon>
        <taxon>Pezizomycotina</taxon>
        <taxon>Leotiomycetes</taxon>
        <taxon>Erysiphales</taxon>
        <taxon>Erysiphaceae</taxon>
        <taxon>Blumeria</taxon>
    </lineage>
</organism>
<dbReference type="InterPro" id="IPR014347">
    <property type="entry name" value="Tautomerase/MIF_sf"/>
</dbReference>
<evidence type="ECO:0000256" key="1">
    <source>
        <dbReference type="SAM" id="MobiDB-lite"/>
    </source>
</evidence>